<protein>
    <submittedName>
        <fullName evidence="2">DUF1993 domain-containing protein</fullName>
    </submittedName>
</protein>
<dbReference type="Pfam" id="PF09351">
    <property type="entry name" value="DUF1993"/>
    <property type="match status" value="1"/>
</dbReference>
<dbReference type="InterPro" id="IPR034660">
    <property type="entry name" value="DinB/YfiT-like"/>
</dbReference>
<dbReference type="Gene3D" id="1.20.120.450">
    <property type="entry name" value="dinb family like domain"/>
    <property type="match status" value="1"/>
</dbReference>
<dbReference type="InterPro" id="IPR018531">
    <property type="entry name" value="DUF1993"/>
</dbReference>
<dbReference type="SUPFAM" id="SSF109854">
    <property type="entry name" value="DinB/YfiT-like putative metalloenzymes"/>
    <property type="match status" value="1"/>
</dbReference>
<evidence type="ECO:0000256" key="1">
    <source>
        <dbReference type="SAM" id="MobiDB-lite"/>
    </source>
</evidence>
<dbReference type="AlphaFoldDB" id="A0A516SHU5"/>
<dbReference type="PANTHER" id="PTHR36922">
    <property type="entry name" value="BLL2446 PROTEIN"/>
    <property type="match status" value="1"/>
</dbReference>
<name>A0A516SHU5_9NEIS</name>
<gene>
    <name evidence="2" type="ORF">FNU76_15955</name>
</gene>
<keyword evidence="3" id="KW-1185">Reference proteome</keyword>
<evidence type="ECO:0000313" key="2">
    <source>
        <dbReference type="EMBL" id="QDQ27724.1"/>
    </source>
</evidence>
<dbReference type="KEGG" id="cari:FNU76_15955"/>
<accession>A0A516SHU5</accession>
<reference evidence="3" key="1">
    <citation type="submission" date="2019-07" db="EMBL/GenBank/DDBJ databases">
        <title>Chitinimonas sp. nov., isolated from Ny-Alesund, arctica soil.</title>
        <authorList>
            <person name="Xu Q."/>
            <person name="Peng F."/>
        </authorList>
    </citation>
    <scope>NUCLEOTIDE SEQUENCE [LARGE SCALE GENOMIC DNA]</scope>
    <source>
        <strain evidence="3">R3-44</strain>
    </source>
</reference>
<evidence type="ECO:0000313" key="3">
    <source>
        <dbReference type="Proteomes" id="UP000317550"/>
    </source>
</evidence>
<dbReference type="Proteomes" id="UP000317550">
    <property type="component" value="Chromosome"/>
</dbReference>
<dbReference type="EMBL" id="CP041730">
    <property type="protein sequence ID" value="QDQ27724.1"/>
    <property type="molecule type" value="Genomic_DNA"/>
</dbReference>
<feature type="region of interest" description="Disordered" evidence="1">
    <location>
        <begin position="1"/>
        <end position="31"/>
    </location>
</feature>
<dbReference type="OrthoDB" id="338237at2"/>
<dbReference type="PANTHER" id="PTHR36922:SF1">
    <property type="entry name" value="DUF1993 DOMAIN-CONTAINING PROTEIN"/>
    <property type="match status" value="1"/>
</dbReference>
<sequence>MACLMRSRRRDAEGPTAYGKRPTLARRQPIRPKSTRFCDNMPLHPCHILAMTPHLYTASIPVFQRYLRQLHALIDIAEALPADLGILHARIAPDMLPFTVQMEIAANFALRACYPLANRAVPPYGDFEPGFDGLRARFNHVANLLAELPPSDFFGAEQRQIEDQAGQAKLNLPGEMFLFQYALPNFFFHATAAYTLLRRAGAAIGKGDFDGFHVYAAAA</sequence>
<organism evidence="2 3">
    <name type="scientific">Chitinimonas arctica</name>
    <dbReference type="NCBI Taxonomy" id="2594795"/>
    <lineage>
        <taxon>Bacteria</taxon>
        <taxon>Pseudomonadati</taxon>
        <taxon>Pseudomonadota</taxon>
        <taxon>Betaproteobacteria</taxon>
        <taxon>Neisseriales</taxon>
        <taxon>Chitinibacteraceae</taxon>
        <taxon>Chitinimonas</taxon>
    </lineage>
</organism>
<proteinExistence type="predicted"/>